<evidence type="ECO:0000313" key="1">
    <source>
        <dbReference type="EMBL" id="WTY39179.1"/>
    </source>
</evidence>
<sequence>MHDAARLVPGQNLVDSFVNGEGLPARAGREVCPPHEVIRPVEADHAFQVELIEGCKINAPNLSLNYCGRVERDQVADDSRVAEGLEQASAIYRVEPDHRVPVADIVEIGGVDRIGAEMFWQLIRNILHASTDS</sequence>
<evidence type="ECO:0000313" key="2">
    <source>
        <dbReference type="Proteomes" id="UP001621418"/>
    </source>
</evidence>
<keyword evidence="2" id="KW-1185">Reference proteome</keyword>
<accession>A0ABZ1NHI8</accession>
<organism evidence="1 2">
    <name type="scientific">Nocardia salmonicida</name>
    <dbReference type="NCBI Taxonomy" id="53431"/>
    <lineage>
        <taxon>Bacteria</taxon>
        <taxon>Bacillati</taxon>
        <taxon>Actinomycetota</taxon>
        <taxon>Actinomycetes</taxon>
        <taxon>Mycobacteriales</taxon>
        <taxon>Nocardiaceae</taxon>
        <taxon>Nocardia</taxon>
    </lineage>
</organism>
<protein>
    <submittedName>
        <fullName evidence="1">Uncharacterized protein</fullName>
    </submittedName>
</protein>
<dbReference type="Proteomes" id="UP001621418">
    <property type="component" value="Chromosome"/>
</dbReference>
<proteinExistence type="predicted"/>
<dbReference type="EMBL" id="CP109527">
    <property type="protein sequence ID" value="WTY39179.1"/>
    <property type="molecule type" value="Genomic_DNA"/>
</dbReference>
<reference evidence="1 2" key="1">
    <citation type="submission" date="2022-10" db="EMBL/GenBank/DDBJ databases">
        <title>The complete genomes of actinobacterial strains from the NBC collection.</title>
        <authorList>
            <person name="Joergensen T.S."/>
            <person name="Alvarez Arevalo M."/>
            <person name="Sterndorff E.B."/>
            <person name="Faurdal D."/>
            <person name="Vuksanovic O."/>
            <person name="Mourched A.-S."/>
            <person name="Charusanti P."/>
            <person name="Shaw S."/>
            <person name="Blin K."/>
            <person name="Weber T."/>
        </authorList>
    </citation>
    <scope>NUCLEOTIDE SEQUENCE [LARGE SCALE GENOMIC DNA]</scope>
    <source>
        <strain evidence="1 2">NBC_01413</strain>
    </source>
</reference>
<gene>
    <name evidence="1" type="ORF">OG308_15775</name>
</gene>
<name>A0ABZ1NHI8_9NOCA</name>